<evidence type="ECO:0000313" key="2">
    <source>
        <dbReference type="EMBL" id="ELU45729.1"/>
    </source>
</evidence>
<proteinExistence type="predicted"/>
<organism evidence="2 3">
    <name type="scientific">Thanatephorus cucumeris (strain AG1-IA)</name>
    <name type="common">Rice sheath blight fungus</name>
    <name type="synonym">Rhizoctonia solani</name>
    <dbReference type="NCBI Taxonomy" id="983506"/>
    <lineage>
        <taxon>Eukaryota</taxon>
        <taxon>Fungi</taxon>
        <taxon>Dikarya</taxon>
        <taxon>Basidiomycota</taxon>
        <taxon>Agaricomycotina</taxon>
        <taxon>Agaricomycetes</taxon>
        <taxon>Cantharellales</taxon>
        <taxon>Ceratobasidiaceae</taxon>
        <taxon>Rhizoctonia</taxon>
        <taxon>Rhizoctonia solani AG-1</taxon>
    </lineage>
</organism>
<gene>
    <name evidence="2" type="ORF">AG1IA_00232</name>
</gene>
<evidence type="ECO:0000313" key="3">
    <source>
        <dbReference type="Proteomes" id="UP000011668"/>
    </source>
</evidence>
<sequence>MRSLYGFGINGPVCLISLCNSICTASICIDSTCLYITSRFVVSLRFGPYGGKGQKSDEVRVNLRREVRPQDPRERAGVTGRSEWSARKMTEMG</sequence>
<keyword evidence="3" id="KW-1185">Reference proteome</keyword>
<dbReference type="HOGENOM" id="CLU_2401164_0_0_1"/>
<name>L8XAM1_THACA</name>
<evidence type="ECO:0000256" key="1">
    <source>
        <dbReference type="SAM" id="MobiDB-lite"/>
    </source>
</evidence>
<comment type="caution">
    <text evidence="2">The sequence shown here is derived from an EMBL/GenBank/DDBJ whole genome shotgun (WGS) entry which is preliminary data.</text>
</comment>
<feature type="compositionally biased region" description="Basic and acidic residues" evidence="1">
    <location>
        <begin position="84"/>
        <end position="93"/>
    </location>
</feature>
<feature type="region of interest" description="Disordered" evidence="1">
    <location>
        <begin position="68"/>
        <end position="93"/>
    </location>
</feature>
<dbReference type="EMBL" id="AFRT01000040">
    <property type="protein sequence ID" value="ELU45729.1"/>
    <property type="molecule type" value="Genomic_DNA"/>
</dbReference>
<reference evidence="2 3" key="1">
    <citation type="journal article" date="2013" name="Nat. Commun.">
        <title>The evolution and pathogenic mechanisms of the rice sheath blight pathogen.</title>
        <authorList>
            <person name="Zheng A."/>
            <person name="Lin R."/>
            <person name="Xu L."/>
            <person name="Qin P."/>
            <person name="Tang C."/>
            <person name="Ai P."/>
            <person name="Zhang D."/>
            <person name="Liu Y."/>
            <person name="Sun Z."/>
            <person name="Feng H."/>
            <person name="Wang Y."/>
            <person name="Chen Y."/>
            <person name="Liang X."/>
            <person name="Fu R."/>
            <person name="Li Q."/>
            <person name="Zhang J."/>
            <person name="Yu X."/>
            <person name="Xie Z."/>
            <person name="Ding L."/>
            <person name="Guan P."/>
            <person name="Tang J."/>
            <person name="Liang Y."/>
            <person name="Wang S."/>
            <person name="Deng Q."/>
            <person name="Li S."/>
            <person name="Zhu J."/>
            <person name="Wang L."/>
            <person name="Liu H."/>
            <person name="Li P."/>
        </authorList>
    </citation>
    <scope>NUCLEOTIDE SEQUENCE [LARGE SCALE GENOMIC DNA]</scope>
    <source>
        <strain evidence="3">AG-1 IA</strain>
    </source>
</reference>
<accession>L8XAM1</accession>
<dbReference type="AlphaFoldDB" id="L8XAM1"/>
<protein>
    <submittedName>
        <fullName evidence="2">Uncharacterized protein</fullName>
    </submittedName>
</protein>
<dbReference type="Proteomes" id="UP000011668">
    <property type="component" value="Unassembled WGS sequence"/>
</dbReference>